<organism evidence="3 4">
    <name type="scientific">Stachybotrys chartarum (strain CBS 109288 / IBT 7711)</name>
    <name type="common">Toxic black mold</name>
    <name type="synonym">Stilbospora chartarum</name>
    <dbReference type="NCBI Taxonomy" id="1280523"/>
    <lineage>
        <taxon>Eukaryota</taxon>
        <taxon>Fungi</taxon>
        <taxon>Dikarya</taxon>
        <taxon>Ascomycota</taxon>
        <taxon>Pezizomycotina</taxon>
        <taxon>Sordariomycetes</taxon>
        <taxon>Hypocreomycetidae</taxon>
        <taxon>Hypocreales</taxon>
        <taxon>Stachybotryaceae</taxon>
        <taxon>Stachybotrys</taxon>
    </lineage>
</organism>
<feature type="compositionally biased region" description="Polar residues" evidence="1">
    <location>
        <begin position="284"/>
        <end position="299"/>
    </location>
</feature>
<dbReference type="EMBL" id="KL648605">
    <property type="protein sequence ID" value="KEY67716.1"/>
    <property type="molecule type" value="Genomic_DNA"/>
</dbReference>
<keyword evidence="2" id="KW-0472">Membrane</keyword>
<feature type="transmembrane region" description="Helical" evidence="2">
    <location>
        <begin position="12"/>
        <end position="33"/>
    </location>
</feature>
<dbReference type="AlphaFoldDB" id="A0A084AQY7"/>
<keyword evidence="2" id="KW-1133">Transmembrane helix</keyword>
<evidence type="ECO:0000256" key="1">
    <source>
        <dbReference type="SAM" id="MobiDB-lite"/>
    </source>
</evidence>
<accession>A0A084AQY7</accession>
<keyword evidence="2" id="KW-0812">Transmembrane</keyword>
<evidence type="ECO:0000313" key="3">
    <source>
        <dbReference type="EMBL" id="KEY67716.1"/>
    </source>
</evidence>
<name>A0A084AQY7_STACB</name>
<reference evidence="3 4" key="1">
    <citation type="journal article" date="2014" name="BMC Genomics">
        <title>Comparative genome sequencing reveals chemotype-specific gene clusters in the toxigenic black mold Stachybotrys.</title>
        <authorList>
            <person name="Semeiks J."/>
            <person name="Borek D."/>
            <person name="Otwinowski Z."/>
            <person name="Grishin N.V."/>
        </authorList>
    </citation>
    <scope>NUCLEOTIDE SEQUENCE [LARGE SCALE GENOMIC DNA]</scope>
    <source>
        <strain evidence="4">CBS 109288 / IBT 7711</strain>
    </source>
</reference>
<keyword evidence="4" id="KW-1185">Reference proteome</keyword>
<gene>
    <name evidence="3" type="ORF">S7711_10793</name>
</gene>
<dbReference type="HOGENOM" id="CLU_1027360_0_0_1"/>
<feature type="region of interest" description="Disordered" evidence="1">
    <location>
        <begin position="284"/>
        <end position="310"/>
    </location>
</feature>
<evidence type="ECO:0000313" key="4">
    <source>
        <dbReference type="Proteomes" id="UP000028045"/>
    </source>
</evidence>
<proteinExistence type="predicted"/>
<dbReference type="Proteomes" id="UP000028045">
    <property type="component" value="Unassembled WGS sequence"/>
</dbReference>
<dbReference type="OrthoDB" id="4840990at2759"/>
<evidence type="ECO:0000256" key="2">
    <source>
        <dbReference type="SAM" id="Phobius"/>
    </source>
</evidence>
<protein>
    <submittedName>
        <fullName evidence="3">Uncharacterized protein</fullName>
    </submittedName>
</protein>
<sequence>MESFDNVNEQKILNTLWIGLLGLETLMVLGVAVQGLVKRFDHSTAVLKGEEPPTIPQNLLLTTYSLLRSYESSSSTALLARRPYQASLALALLYCFEMVQMPNRPRAQSAPTAAPVAAATRQEEIKAMSSDQGLAMPSSVRILLGQYCHPSNHFEHPCLWEAPLTRIEPGPTNSPPQSAAHSYVVYHQYHAYQPPQTPAFYTRYGWSPMMQLAPTMAIAHDLLPVSNPGVVVNSYYSTCVPVFIPVDPHGQVDYQVRFYYRPLTVTSETCSANVKSEIGMPQDQANWTAASPASSNDCSNMEGPGPCPSG</sequence>